<dbReference type="Gene3D" id="3.30.505.10">
    <property type="entry name" value="SH2 domain"/>
    <property type="match status" value="1"/>
</dbReference>
<dbReference type="AlphaFoldDB" id="A0A663FE99"/>
<dbReference type="Proteomes" id="UP000472275">
    <property type="component" value="Chromosome 12"/>
</dbReference>
<keyword evidence="3" id="KW-1185">Reference proteome</keyword>
<protein>
    <submittedName>
        <fullName evidence="2">Signal transducing adaptor family member 2</fullName>
    </submittedName>
</protein>
<dbReference type="InterPro" id="IPR036860">
    <property type="entry name" value="SH2_dom_sf"/>
</dbReference>
<evidence type="ECO:0000313" key="2">
    <source>
        <dbReference type="Ensembl" id="ENSACCP00020022403.1"/>
    </source>
</evidence>
<feature type="region of interest" description="Disordered" evidence="1">
    <location>
        <begin position="1"/>
        <end position="76"/>
    </location>
</feature>
<dbReference type="PANTHER" id="PTHR16186:SF11">
    <property type="entry name" value="SIGNAL-TRANSDUCING ADAPTOR PROTEIN 2"/>
    <property type="match status" value="1"/>
</dbReference>
<dbReference type="PANTHER" id="PTHR16186">
    <property type="entry name" value="SIGNAL-TRANSDUCING ADAPTOR PROTEIN-RELATED"/>
    <property type="match status" value="1"/>
</dbReference>
<evidence type="ECO:0000256" key="1">
    <source>
        <dbReference type="SAM" id="MobiDB-lite"/>
    </source>
</evidence>
<feature type="compositionally biased region" description="Basic and acidic residues" evidence="1">
    <location>
        <begin position="19"/>
        <end position="31"/>
    </location>
</feature>
<dbReference type="InParanoid" id="A0A663FE99"/>
<accession>A0A663FE99</accession>
<dbReference type="Ensembl" id="ENSACCT00020023390.1">
    <property type="protein sequence ID" value="ENSACCP00020022403.1"/>
    <property type="gene ID" value="ENSACCG00020015392.1"/>
</dbReference>
<reference evidence="2" key="2">
    <citation type="submission" date="2025-09" db="UniProtKB">
        <authorList>
            <consortium name="Ensembl"/>
        </authorList>
    </citation>
    <scope>IDENTIFICATION</scope>
</reference>
<dbReference type="GO" id="GO:0035591">
    <property type="term" value="F:signaling adaptor activity"/>
    <property type="evidence" value="ECO:0007669"/>
    <property type="project" value="InterPro"/>
</dbReference>
<sequence>MAQPVPPPRRDRSRSRSRHSYEGFVEKRGPRDQVGPGTEPRHPPGPSPGTHRHPPGTDPPPQSPPPPGAAPVRPPRGWFPVAEPVCPPRGRFPVAEPVCPPRGRFPVAEPVRPPRDRFPVAEPSPVPLPQGYRRVWAGLRGLTLAFYGGPRDCEPLEMLDLGELVAVRTEGGGLVLRLRGQEVTLKAESWEAQEMWRGFILTMAEMKVPTDLALLPGHLFQLSEALRDERDRRATPRVPSCFFEVTRPEAERLLERSADGGNMVLRPGGHGRGVSVTTRREVNGTVQVKHYKVNRVDQGYVIDVDTPVSDVGRSWAGPGDRDDTPPPHPRHPPEPLGRTPARAETLGLGFEGLGPPVNRTLRAWDPQGLTPKGLAPMGSDNPKAGYPRAWDPQGAVTPPPPPRQGKEPWELE</sequence>
<dbReference type="SUPFAM" id="SSF55550">
    <property type="entry name" value="SH2 domain"/>
    <property type="match status" value="1"/>
</dbReference>
<proteinExistence type="predicted"/>
<feature type="region of interest" description="Disordered" evidence="1">
    <location>
        <begin position="308"/>
        <end position="412"/>
    </location>
</feature>
<dbReference type="InterPro" id="IPR011993">
    <property type="entry name" value="PH-like_dom_sf"/>
</dbReference>
<reference evidence="2" key="1">
    <citation type="submission" date="2025-08" db="UniProtKB">
        <authorList>
            <consortium name="Ensembl"/>
        </authorList>
    </citation>
    <scope>IDENTIFICATION</scope>
</reference>
<dbReference type="InterPro" id="IPR039111">
    <property type="entry name" value="STAP1/STAP2"/>
</dbReference>
<dbReference type="Gene3D" id="2.30.29.30">
    <property type="entry name" value="Pleckstrin-homology domain (PH domain)/Phosphotyrosine-binding domain (PTB)"/>
    <property type="match status" value="1"/>
</dbReference>
<evidence type="ECO:0000313" key="3">
    <source>
        <dbReference type="Proteomes" id="UP000472275"/>
    </source>
</evidence>
<feature type="compositionally biased region" description="Pro residues" evidence="1">
    <location>
        <begin position="56"/>
        <end position="74"/>
    </location>
</feature>
<organism evidence="2 3">
    <name type="scientific">Aquila chrysaetos chrysaetos</name>
    <dbReference type="NCBI Taxonomy" id="223781"/>
    <lineage>
        <taxon>Eukaryota</taxon>
        <taxon>Metazoa</taxon>
        <taxon>Chordata</taxon>
        <taxon>Craniata</taxon>
        <taxon>Vertebrata</taxon>
        <taxon>Euteleostomi</taxon>
        <taxon>Archelosauria</taxon>
        <taxon>Archosauria</taxon>
        <taxon>Dinosauria</taxon>
        <taxon>Saurischia</taxon>
        <taxon>Theropoda</taxon>
        <taxon>Coelurosauria</taxon>
        <taxon>Aves</taxon>
        <taxon>Neognathae</taxon>
        <taxon>Neoaves</taxon>
        <taxon>Telluraves</taxon>
        <taxon>Accipitrimorphae</taxon>
        <taxon>Accipitriformes</taxon>
        <taxon>Accipitridae</taxon>
        <taxon>Accipitrinae</taxon>
        <taxon>Aquila</taxon>
    </lineage>
</organism>
<dbReference type="GeneTree" id="ENSGT00530000063841"/>
<dbReference type="SUPFAM" id="SSF50729">
    <property type="entry name" value="PH domain-like"/>
    <property type="match status" value="1"/>
</dbReference>
<name>A0A663FE99_AQUCH</name>